<dbReference type="EC" id="1.1.1.193" evidence="12"/>
<reference evidence="14 15" key="1">
    <citation type="submission" date="2024-05" db="EMBL/GenBank/DDBJ databases">
        <authorList>
            <person name="Duchaud E."/>
        </authorList>
    </citation>
    <scope>NUCLEOTIDE SEQUENCE [LARGE SCALE GENOMIC DNA]</scope>
    <source>
        <strain evidence="14">Ena-SAMPLE-TAB-13-05-2024-13:56:06:370-140309</strain>
    </source>
</reference>
<organism evidence="14 15">
    <name type="scientific">Tenacibaculum dicentrarchi</name>
    <dbReference type="NCBI Taxonomy" id="669041"/>
    <lineage>
        <taxon>Bacteria</taxon>
        <taxon>Pseudomonadati</taxon>
        <taxon>Bacteroidota</taxon>
        <taxon>Flavobacteriia</taxon>
        <taxon>Flavobacteriales</taxon>
        <taxon>Flavobacteriaceae</taxon>
        <taxon>Tenacibaculum</taxon>
    </lineage>
</organism>
<dbReference type="SUPFAM" id="SSF53927">
    <property type="entry name" value="Cytidine deaminase-like"/>
    <property type="match status" value="1"/>
</dbReference>
<evidence type="ECO:0000256" key="4">
    <source>
        <dbReference type="ARBA" id="ARBA00005259"/>
    </source>
</evidence>
<dbReference type="InterPro" id="IPR024072">
    <property type="entry name" value="DHFR-like_dom_sf"/>
</dbReference>
<evidence type="ECO:0000256" key="11">
    <source>
        <dbReference type="ARBA" id="ARBA00023268"/>
    </source>
</evidence>
<feature type="domain" description="CMP/dCMP-type deaminase" evidence="13">
    <location>
        <begin position="13"/>
        <end position="137"/>
    </location>
</feature>
<gene>
    <name evidence="14" type="ORF">TD3509T_1126</name>
</gene>
<comment type="cofactor">
    <cofactor evidence="12">
        <name>Zn(2+)</name>
        <dbReference type="ChEBI" id="CHEBI:29105"/>
    </cofactor>
    <text evidence="12">Binds 1 zinc ion.</text>
</comment>
<evidence type="ECO:0000256" key="3">
    <source>
        <dbReference type="ARBA" id="ARBA00004910"/>
    </source>
</evidence>
<keyword evidence="9 12" id="KW-0521">NADP</keyword>
<keyword evidence="12 14" id="KW-0378">Hydrolase</keyword>
<dbReference type="EMBL" id="OZ038524">
    <property type="protein sequence ID" value="CAL2081147.1"/>
    <property type="molecule type" value="Genomic_DNA"/>
</dbReference>
<dbReference type="InterPro" id="IPR004794">
    <property type="entry name" value="Eubact_RibD"/>
</dbReference>
<evidence type="ECO:0000256" key="6">
    <source>
        <dbReference type="ARBA" id="ARBA00022619"/>
    </source>
</evidence>
<evidence type="ECO:0000313" key="14">
    <source>
        <dbReference type="EMBL" id="CAL2081147.1"/>
    </source>
</evidence>
<keyword evidence="8 12" id="KW-0862">Zinc</keyword>
<dbReference type="CDD" id="cd01284">
    <property type="entry name" value="Riboflavin_deaminase-reductase"/>
    <property type="match status" value="1"/>
</dbReference>
<dbReference type="InterPro" id="IPR002734">
    <property type="entry name" value="RibDG_C"/>
</dbReference>
<evidence type="ECO:0000256" key="2">
    <source>
        <dbReference type="ARBA" id="ARBA00004882"/>
    </source>
</evidence>
<keyword evidence="7 12" id="KW-0479">Metal-binding</keyword>
<dbReference type="PIRSF" id="PIRSF006769">
    <property type="entry name" value="RibD"/>
    <property type="match status" value="1"/>
</dbReference>
<comment type="catalytic activity">
    <reaction evidence="12">
        <text>5-amino-6-(5-phospho-D-ribitylamino)uracil + NADP(+) = 5-amino-6-(5-phospho-D-ribosylamino)uracil + NADPH + H(+)</text>
        <dbReference type="Rhea" id="RHEA:17845"/>
        <dbReference type="ChEBI" id="CHEBI:15378"/>
        <dbReference type="ChEBI" id="CHEBI:57783"/>
        <dbReference type="ChEBI" id="CHEBI:58349"/>
        <dbReference type="ChEBI" id="CHEBI:58421"/>
        <dbReference type="ChEBI" id="CHEBI:58453"/>
        <dbReference type="EC" id="1.1.1.193"/>
    </reaction>
</comment>
<name>A0ABP1EII0_9FLAO</name>
<comment type="similarity">
    <text evidence="4 12">In the N-terminal section; belongs to the cytidine and deoxycytidylate deaminase family.</text>
</comment>
<keyword evidence="6 12" id="KW-0686">Riboflavin biosynthesis</keyword>
<proteinExistence type="inferred from homology"/>
<evidence type="ECO:0000256" key="7">
    <source>
        <dbReference type="ARBA" id="ARBA00022723"/>
    </source>
</evidence>
<accession>A0ABP1EII0</accession>
<evidence type="ECO:0000256" key="10">
    <source>
        <dbReference type="ARBA" id="ARBA00023002"/>
    </source>
</evidence>
<dbReference type="PROSITE" id="PS00903">
    <property type="entry name" value="CYT_DCMP_DEAMINASES_1"/>
    <property type="match status" value="1"/>
</dbReference>
<sequence length="391" mass="43614">MIQQQNKNITEITENEKYIKRCLQLAKNGIGTARPNPSVGAVIVYKNAIIGEGFTSAYGGNHAEVNAINSVKDKTLLKDATIYVTLEPCAHFGKTPPCADLIVKHQIAKVVIGCVDTNSLVAGKGIERLQNAGINVTVGVLEDACKKHHKRFFTVQNKKRPYIVLKWAKTADGFIAPLKRNAQKPVWISNSYSQQLVHKIRSQEQAILVGTNTVIADNPSLDVRHWAGNNPVRIVLDKNLRIPLNVTVFDKKIKTLVLVDKATKINKVKEQVEVLEKTTSSKVLLKDKEDKIKEKIAYEYEQIDFSSRVAEQICEVLQRHQIQSVLIEGGAQTLQTFIDANLWDEAQVFVGETSFKNGVEAPRLSAEKILLKKQNIASDVLTIFENTQKTQ</sequence>
<dbReference type="Gene3D" id="3.40.430.10">
    <property type="entry name" value="Dihydrofolate Reductase, subunit A"/>
    <property type="match status" value="1"/>
</dbReference>
<evidence type="ECO:0000259" key="13">
    <source>
        <dbReference type="PROSITE" id="PS51747"/>
    </source>
</evidence>
<dbReference type="NCBIfam" id="TIGR00326">
    <property type="entry name" value="eubact_ribD"/>
    <property type="match status" value="1"/>
</dbReference>
<comment type="similarity">
    <text evidence="5 12">In the C-terminal section; belongs to the HTP reductase family.</text>
</comment>
<dbReference type="InterPro" id="IPR050765">
    <property type="entry name" value="Riboflavin_Biosynth_HTPR"/>
</dbReference>
<dbReference type="SUPFAM" id="SSF53597">
    <property type="entry name" value="Dihydrofolate reductase-like"/>
    <property type="match status" value="1"/>
</dbReference>
<protein>
    <recommendedName>
        <fullName evidence="12">Riboflavin biosynthesis protein RibD</fullName>
    </recommendedName>
    <domain>
        <recommendedName>
            <fullName evidence="12">Diaminohydroxyphosphoribosylaminopyrimidine deaminase</fullName>
            <shortName evidence="12">DRAP deaminase</shortName>
            <ecNumber evidence="12">3.5.4.26</ecNumber>
        </recommendedName>
        <alternativeName>
            <fullName evidence="12">Riboflavin-specific deaminase</fullName>
        </alternativeName>
    </domain>
    <domain>
        <recommendedName>
            <fullName evidence="12">5-amino-6-(5-phosphoribosylamino)uracil reductase</fullName>
            <ecNumber evidence="12">1.1.1.193</ecNumber>
        </recommendedName>
        <alternativeName>
            <fullName evidence="12">HTP reductase</fullName>
        </alternativeName>
    </domain>
</protein>
<dbReference type="InterPro" id="IPR002125">
    <property type="entry name" value="CMP_dCMP_dom"/>
</dbReference>
<dbReference type="Gene3D" id="3.40.140.10">
    <property type="entry name" value="Cytidine Deaminase, domain 2"/>
    <property type="match status" value="1"/>
</dbReference>
<dbReference type="GO" id="GO:0008703">
    <property type="term" value="F:5-amino-6-(5-phosphoribosylamino)uracil reductase activity"/>
    <property type="evidence" value="ECO:0007669"/>
    <property type="project" value="UniProtKB-EC"/>
</dbReference>
<comment type="pathway">
    <text evidence="3 12">Cofactor biosynthesis; riboflavin biosynthesis; 5-amino-6-(D-ribitylamino)uracil from GTP: step 3/4.</text>
</comment>
<dbReference type="Proteomes" id="UP001497514">
    <property type="component" value="Chromosome"/>
</dbReference>
<keyword evidence="11" id="KW-0511">Multifunctional enzyme</keyword>
<evidence type="ECO:0000313" key="15">
    <source>
        <dbReference type="Proteomes" id="UP001497514"/>
    </source>
</evidence>
<dbReference type="InterPro" id="IPR016192">
    <property type="entry name" value="APOBEC/CMP_deaminase_Zn-bd"/>
</dbReference>
<dbReference type="PROSITE" id="PS51747">
    <property type="entry name" value="CYT_DCMP_DEAMINASES_2"/>
    <property type="match status" value="1"/>
</dbReference>
<dbReference type="InterPro" id="IPR016193">
    <property type="entry name" value="Cytidine_deaminase-like"/>
</dbReference>
<comment type="function">
    <text evidence="1 12">Converts 2,5-diamino-6-(ribosylamino)-4(3h)-pyrimidinone 5'-phosphate into 5-amino-6-(ribosylamino)-2,4(1h,3h)-pyrimidinedione 5'-phosphate.</text>
</comment>
<dbReference type="GO" id="GO:0008835">
    <property type="term" value="F:diaminohydroxyphosphoribosylaminopyrimidine deaminase activity"/>
    <property type="evidence" value="ECO:0007669"/>
    <property type="project" value="UniProtKB-EC"/>
</dbReference>
<keyword evidence="10 12" id="KW-0560">Oxidoreductase</keyword>
<keyword evidence="15" id="KW-1185">Reference proteome</keyword>
<dbReference type="Pfam" id="PF01872">
    <property type="entry name" value="RibD_C"/>
    <property type="match status" value="1"/>
</dbReference>
<evidence type="ECO:0000256" key="5">
    <source>
        <dbReference type="ARBA" id="ARBA00007417"/>
    </source>
</evidence>
<evidence type="ECO:0000256" key="9">
    <source>
        <dbReference type="ARBA" id="ARBA00022857"/>
    </source>
</evidence>
<dbReference type="PANTHER" id="PTHR38011:SF7">
    <property type="entry name" value="2,5-DIAMINO-6-RIBOSYLAMINO-4(3H)-PYRIMIDINONE 5'-PHOSPHATE REDUCTASE"/>
    <property type="match status" value="1"/>
</dbReference>
<evidence type="ECO:0000256" key="8">
    <source>
        <dbReference type="ARBA" id="ARBA00022833"/>
    </source>
</evidence>
<evidence type="ECO:0000256" key="12">
    <source>
        <dbReference type="PIRNR" id="PIRNR006769"/>
    </source>
</evidence>
<comment type="pathway">
    <text evidence="2 12">Cofactor biosynthesis; riboflavin biosynthesis; 5-amino-6-(D-ribitylamino)uracil from GTP: step 2/4.</text>
</comment>
<dbReference type="Pfam" id="PF00383">
    <property type="entry name" value="dCMP_cyt_deam_1"/>
    <property type="match status" value="1"/>
</dbReference>
<dbReference type="EC" id="3.5.4.26" evidence="12"/>
<dbReference type="PANTHER" id="PTHR38011">
    <property type="entry name" value="DIHYDROFOLATE REDUCTASE FAMILY PROTEIN (AFU_ORTHOLOGUE AFUA_8G06820)"/>
    <property type="match status" value="1"/>
</dbReference>
<evidence type="ECO:0000256" key="1">
    <source>
        <dbReference type="ARBA" id="ARBA00002151"/>
    </source>
</evidence>
<comment type="catalytic activity">
    <reaction evidence="12">
        <text>2,5-diamino-6-hydroxy-4-(5-phosphoribosylamino)-pyrimidine + H2O + H(+) = 5-amino-6-(5-phospho-D-ribosylamino)uracil + NH4(+)</text>
        <dbReference type="Rhea" id="RHEA:21868"/>
        <dbReference type="ChEBI" id="CHEBI:15377"/>
        <dbReference type="ChEBI" id="CHEBI:15378"/>
        <dbReference type="ChEBI" id="CHEBI:28938"/>
        <dbReference type="ChEBI" id="CHEBI:58453"/>
        <dbReference type="ChEBI" id="CHEBI:58614"/>
        <dbReference type="EC" id="3.5.4.26"/>
    </reaction>
</comment>